<feature type="transmembrane region" description="Helical" evidence="10">
    <location>
        <begin position="279"/>
        <end position="299"/>
    </location>
</feature>
<dbReference type="GO" id="GO:0034626">
    <property type="term" value="P:fatty acid elongation, polyunsaturated fatty acid"/>
    <property type="evidence" value="ECO:0007669"/>
    <property type="project" value="TreeGrafter"/>
</dbReference>
<comment type="caution">
    <text evidence="10">Lacks conserved residue(s) required for the propagation of feature annotation.</text>
</comment>
<comment type="similarity">
    <text evidence="10">Belongs to the ELO family.</text>
</comment>
<keyword evidence="9 10" id="KW-0275">Fatty acid biosynthesis</keyword>
<dbReference type="GO" id="GO:0009922">
    <property type="term" value="F:fatty acid elongase activity"/>
    <property type="evidence" value="ECO:0007669"/>
    <property type="project" value="UniProtKB-EC"/>
</dbReference>
<comment type="subcellular location">
    <subcellularLocation>
        <location evidence="1">Membrane</location>
        <topology evidence="1">Multi-pass membrane protein</topology>
    </subcellularLocation>
</comment>
<dbReference type="PANTHER" id="PTHR11157:SF167">
    <property type="entry name" value="ELONGATION OF VERY LONG CHAIN FATTY ACIDS PROTEIN"/>
    <property type="match status" value="1"/>
</dbReference>
<evidence type="ECO:0000256" key="3">
    <source>
        <dbReference type="ARBA" id="ARBA00022679"/>
    </source>
</evidence>
<evidence type="ECO:0000256" key="7">
    <source>
        <dbReference type="ARBA" id="ARBA00023098"/>
    </source>
</evidence>
<name>A8JKF7_PENJP</name>
<accession>A8JKF7</accession>
<evidence type="ECO:0000256" key="6">
    <source>
        <dbReference type="ARBA" id="ARBA00022989"/>
    </source>
</evidence>
<dbReference type="EC" id="2.3.1.199" evidence="10"/>
<feature type="transmembrane region" description="Helical" evidence="10">
    <location>
        <begin position="217"/>
        <end position="237"/>
    </location>
</feature>
<feature type="transmembrane region" description="Helical" evidence="10">
    <location>
        <begin position="35"/>
        <end position="53"/>
    </location>
</feature>
<dbReference type="GO" id="GO:0034625">
    <property type="term" value="P:fatty acid elongation, monounsaturated fatty acid"/>
    <property type="evidence" value="ECO:0007669"/>
    <property type="project" value="TreeGrafter"/>
</dbReference>
<comment type="catalytic activity">
    <reaction evidence="10">
        <text>a very-long-chain acyl-CoA + malonyl-CoA + H(+) = a very-long-chain 3-oxoacyl-CoA + CO2 + CoA</text>
        <dbReference type="Rhea" id="RHEA:32727"/>
        <dbReference type="ChEBI" id="CHEBI:15378"/>
        <dbReference type="ChEBI" id="CHEBI:16526"/>
        <dbReference type="ChEBI" id="CHEBI:57287"/>
        <dbReference type="ChEBI" id="CHEBI:57384"/>
        <dbReference type="ChEBI" id="CHEBI:90725"/>
        <dbReference type="ChEBI" id="CHEBI:90736"/>
        <dbReference type="EC" id="2.3.1.199"/>
    </reaction>
</comment>
<proteinExistence type="evidence at transcript level"/>
<feature type="transmembrane region" description="Helical" evidence="10">
    <location>
        <begin position="161"/>
        <end position="179"/>
    </location>
</feature>
<dbReference type="OrthoDB" id="434092at2759"/>
<dbReference type="AlphaFoldDB" id="A8JKF7"/>
<keyword evidence="3 10" id="KW-0808">Transferase</keyword>
<dbReference type="EMBL" id="EF055875">
    <property type="protein sequence ID" value="ABN42642.1"/>
    <property type="molecule type" value="mRNA"/>
</dbReference>
<dbReference type="InterPro" id="IPR002076">
    <property type="entry name" value="ELO_fam"/>
</dbReference>
<feature type="region of interest" description="Disordered" evidence="11">
    <location>
        <begin position="1"/>
        <end position="29"/>
    </location>
</feature>
<dbReference type="GO" id="GO:0019367">
    <property type="term" value="P:fatty acid elongation, saturated fatty acid"/>
    <property type="evidence" value="ECO:0007669"/>
    <property type="project" value="TreeGrafter"/>
</dbReference>
<keyword evidence="6 10" id="KW-1133">Transmembrane helix</keyword>
<dbReference type="GO" id="GO:0042761">
    <property type="term" value="P:very long-chain fatty acid biosynthetic process"/>
    <property type="evidence" value="ECO:0007669"/>
    <property type="project" value="TreeGrafter"/>
</dbReference>
<keyword evidence="8 10" id="KW-0472">Membrane</keyword>
<keyword evidence="4 10" id="KW-0812">Transmembrane</keyword>
<evidence type="ECO:0000256" key="1">
    <source>
        <dbReference type="ARBA" id="ARBA00004141"/>
    </source>
</evidence>
<feature type="transmembrane region" description="Helical" evidence="10">
    <location>
        <begin position="73"/>
        <end position="94"/>
    </location>
</feature>
<evidence type="ECO:0000256" key="10">
    <source>
        <dbReference type="RuleBase" id="RU361115"/>
    </source>
</evidence>
<keyword evidence="7 10" id="KW-0443">Lipid metabolism</keyword>
<evidence type="ECO:0000256" key="2">
    <source>
        <dbReference type="ARBA" id="ARBA00022516"/>
    </source>
</evidence>
<evidence type="ECO:0000256" key="11">
    <source>
        <dbReference type="SAM" id="MobiDB-lite"/>
    </source>
</evidence>
<organism evidence="12">
    <name type="scientific">Penaeus japonicus</name>
    <name type="common">Kuruma prawn</name>
    <name type="synonym">Marsupenaeus japonicus</name>
    <dbReference type="NCBI Taxonomy" id="27405"/>
    <lineage>
        <taxon>Eukaryota</taxon>
        <taxon>Metazoa</taxon>
        <taxon>Ecdysozoa</taxon>
        <taxon>Arthropoda</taxon>
        <taxon>Crustacea</taxon>
        <taxon>Multicrustacea</taxon>
        <taxon>Malacostraca</taxon>
        <taxon>Eumalacostraca</taxon>
        <taxon>Eucarida</taxon>
        <taxon>Decapoda</taxon>
        <taxon>Dendrobranchiata</taxon>
        <taxon>Penaeoidea</taxon>
        <taxon>Penaeidae</taxon>
        <taxon>Penaeus</taxon>
    </lineage>
</organism>
<evidence type="ECO:0000256" key="5">
    <source>
        <dbReference type="ARBA" id="ARBA00022832"/>
    </source>
</evidence>
<feature type="transmembrane region" description="Helical" evidence="10">
    <location>
        <begin position="249"/>
        <end position="267"/>
    </location>
</feature>
<feature type="transmembrane region" description="Helical" evidence="10">
    <location>
        <begin position="106"/>
        <end position="127"/>
    </location>
</feature>
<evidence type="ECO:0000313" key="12">
    <source>
        <dbReference type="EMBL" id="ABN42642.1"/>
    </source>
</evidence>
<dbReference type="GO" id="GO:0030148">
    <property type="term" value="P:sphingolipid biosynthetic process"/>
    <property type="evidence" value="ECO:0007669"/>
    <property type="project" value="TreeGrafter"/>
</dbReference>
<keyword evidence="2 10" id="KW-0444">Lipid biosynthesis</keyword>
<sequence>MSACGSSSENSSPPQVQSKQDSQTRQKRDEAEDELFSTGVWAAIITFFSYTYGDMAVANVFPKDKRQDTWLMMMSPIPTFVLCLAYIAFVTWIGPKYMKNREPIKGLKTLMLLYNAFQVGLSGWIFLGSGMAGWFGKYKFVCEPCDFGNSPRGLQMLNVAYWYYFSKIIDFMDTIFFVAHKKYAHISLLHVVHHATMPVSMWYGVRYHPGGHNTFAGFLNSFVHTVMYSYYLLAALGPIARPYLWWKKYVTSIQMVQFVLMVLHSLTAMMVECPVPMPIIRWVGIMAVVFLVLFTDFYIKAYRKRSSQKKLNGVHDHPNGSLKSSQNGLCFPALNGEIGGVATPLPAAEKSTDISRDMSVRSRV</sequence>
<feature type="transmembrane region" description="Helical" evidence="10">
    <location>
        <begin position="186"/>
        <end position="205"/>
    </location>
</feature>
<dbReference type="Pfam" id="PF01151">
    <property type="entry name" value="ELO"/>
    <property type="match status" value="1"/>
</dbReference>
<dbReference type="PANTHER" id="PTHR11157">
    <property type="entry name" value="FATTY ACID ACYL TRANSFERASE-RELATED"/>
    <property type="match status" value="1"/>
</dbReference>
<evidence type="ECO:0000256" key="9">
    <source>
        <dbReference type="ARBA" id="ARBA00023160"/>
    </source>
</evidence>
<protein>
    <recommendedName>
        <fullName evidence="10">Elongation of very long chain fatty acids protein</fullName>
        <ecNumber evidence="10">2.3.1.199</ecNumber>
    </recommendedName>
    <alternativeName>
        <fullName evidence="10">Very-long-chain 3-oxoacyl-CoA synthase</fullName>
    </alternativeName>
</protein>
<feature type="compositionally biased region" description="Polar residues" evidence="11">
    <location>
        <begin position="1"/>
        <end position="21"/>
    </location>
</feature>
<reference evidence="12" key="1">
    <citation type="journal article" date="2007" name="Mar. Biotechnol.">
        <title>Characterization of AFLP markers associated with growth in the Kuruma prawn, Marsupenaeus japonicus, and identification of a candidate gene.</title>
        <authorList>
            <person name="Lyons R.E."/>
            <person name="Dierens L.M."/>
            <person name="Tan S.H."/>
            <person name="Preston N.P."/>
            <person name="Li Y."/>
        </authorList>
    </citation>
    <scope>NUCLEOTIDE SEQUENCE</scope>
</reference>
<evidence type="ECO:0000256" key="8">
    <source>
        <dbReference type="ARBA" id="ARBA00023136"/>
    </source>
</evidence>
<keyword evidence="5 10" id="KW-0276">Fatty acid metabolism</keyword>
<dbReference type="GO" id="GO:0005789">
    <property type="term" value="C:endoplasmic reticulum membrane"/>
    <property type="evidence" value="ECO:0007669"/>
    <property type="project" value="TreeGrafter"/>
</dbReference>
<evidence type="ECO:0000256" key="4">
    <source>
        <dbReference type="ARBA" id="ARBA00022692"/>
    </source>
</evidence>